<evidence type="ECO:0000313" key="1">
    <source>
        <dbReference type="EMBL" id="KAJ7559198.1"/>
    </source>
</evidence>
<evidence type="ECO:0000313" key="2">
    <source>
        <dbReference type="Proteomes" id="UP001162992"/>
    </source>
</evidence>
<gene>
    <name evidence="1" type="ORF">O6H91_04G074100</name>
</gene>
<keyword evidence="2" id="KW-1185">Reference proteome</keyword>
<sequence>MPVVVTSQTQAGLANQKKFQPSGLVFVGVILVVAALVFILFLAWDQVKKYIKSIFRGPLRGPAQQLQNICDGIDPEVLEAFPIVCFSSLNESKIDMDCAVCLSLFKDNEMLRLLPSCKHGFHLHCIESWLRSHSTCPLCRRNALVMEDEST</sequence>
<comment type="caution">
    <text evidence="1">The sequence shown here is derived from an EMBL/GenBank/DDBJ whole genome shotgun (WGS) entry which is preliminary data.</text>
</comment>
<protein>
    <submittedName>
        <fullName evidence="1">Uncharacterized protein</fullName>
    </submittedName>
</protein>
<reference evidence="2" key="1">
    <citation type="journal article" date="2024" name="Proc. Natl. Acad. Sci. U.S.A.">
        <title>Extraordinary preservation of gene collinearity over three hundred million years revealed in homosporous lycophytes.</title>
        <authorList>
            <person name="Li C."/>
            <person name="Wickell D."/>
            <person name="Kuo L.Y."/>
            <person name="Chen X."/>
            <person name="Nie B."/>
            <person name="Liao X."/>
            <person name="Peng D."/>
            <person name="Ji J."/>
            <person name="Jenkins J."/>
            <person name="Williams M."/>
            <person name="Shu S."/>
            <person name="Plott C."/>
            <person name="Barry K."/>
            <person name="Rajasekar S."/>
            <person name="Grimwood J."/>
            <person name="Han X."/>
            <person name="Sun S."/>
            <person name="Hou Z."/>
            <person name="He W."/>
            <person name="Dai G."/>
            <person name="Sun C."/>
            <person name="Schmutz J."/>
            <person name="Leebens-Mack J.H."/>
            <person name="Li F.W."/>
            <person name="Wang L."/>
        </authorList>
    </citation>
    <scope>NUCLEOTIDE SEQUENCE [LARGE SCALE GENOMIC DNA]</scope>
    <source>
        <strain evidence="2">cv. PW_Plant_1</strain>
    </source>
</reference>
<organism evidence="1 2">
    <name type="scientific">Diphasiastrum complanatum</name>
    <name type="common">Issler's clubmoss</name>
    <name type="synonym">Lycopodium complanatum</name>
    <dbReference type="NCBI Taxonomy" id="34168"/>
    <lineage>
        <taxon>Eukaryota</taxon>
        <taxon>Viridiplantae</taxon>
        <taxon>Streptophyta</taxon>
        <taxon>Embryophyta</taxon>
        <taxon>Tracheophyta</taxon>
        <taxon>Lycopodiopsida</taxon>
        <taxon>Lycopodiales</taxon>
        <taxon>Lycopodiaceae</taxon>
        <taxon>Lycopodioideae</taxon>
        <taxon>Diphasiastrum</taxon>
    </lineage>
</organism>
<accession>A0ACC2DY14</accession>
<name>A0ACC2DY14_DIPCM</name>
<dbReference type="Proteomes" id="UP001162992">
    <property type="component" value="Chromosome 4"/>
</dbReference>
<proteinExistence type="predicted"/>
<dbReference type="EMBL" id="CM055095">
    <property type="protein sequence ID" value="KAJ7559198.1"/>
    <property type="molecule type" value="Genomic_DNA"/>
</dbReference>